<reference evidence="2 3" key="1">
    <citation type="submission" date="2024-10" db="EMBL/GenBank/DDBJ databases">
        <authorList>
            <person name="Kim D."/>
        </authorList>
    </citation>
    <scope>NUCLEOTIDE SEQUENCE [LARGE SCALE GENOMIC DNA]</scope>
    <source>
        <strain evidence="2">BH-2024</strain>
    </source>
</reference>
<dbReference type="Proteomes" id="UP001620626">
    <property type="component" value="Unassembled WGS sequence"/>
</dbReference>
<proteinExistence type="predicted"/>
<organism evidence="2 3">
    <name type="scientific">Heterodera trifolii</name>
    <dbReference type="NCBI Taxonomy" id="157864"/>
    <lineage>
        <taxon>Eukaryota</taxon>
        <taxon>Metazoa</taxon>
        <taxon>Ecdysozoa</taxon>
        <taxon>Nematoda</taxon>
        <taxon>Chromadorea</taxon>
        <taxon>Rhabditida</taxon>
        <taxon>Tylenchina</taxon>
        <taxon>Tylenchomorpha</taxon>
        <taxon>Tylenchoidea</taxon>
        <taxon>Heteroderidae</taxon>
        <taxon>Heteroderinae</taxon>
        <taxon>Heterodera</taxon>
    </lineage>
</organism>
<protein>
    <submittedName>
        <fullName evidence="2">Uncharacterized protein</fullName>
    </submittedName>
</protein>
<dbReference type="AlphaFoldDB" id="A0ABD2J8H7"/>
<name>A0ABD2J8H7_9BILA</name>
<accession>A0ABD2J8H7</accession>
<dbReference type="EMBL" id="JBICBT010001030">
    <property type="protein sequence ID" value="KAL3086874.1"/>
    <property type="molecule type" value="Genomic_DNA"/>
</dbReference>
<feature type="region of interest" description="Disordered" evidence="1">
    <location>
        <begin position="10"/>
        <end position="41"/>
    </location>
</feature>
<feature type="region of interest" description="Disordered" evidence="1">
    <location>
        <begin position="172"/>
        <end position="199"/>
    </location>
</feature>
<comment type="caution">
    <text evidence="2">The sequence shown here is derived from an EMBL/GenBank/DDBJ whole genome shotgun (WGS) entry which is preliminary data.</text>
</comment>
<sequence>MLANKHCEIITLSDSDGEQPPMVVTQQQEHRHPQRQNGLQKSECYGGCQSSLVPSSNSAALLNGRLLLHQPLHEHQQPQQMQRQTLAELLKADNGTSSNDGTKMCGIQQQKQRFVQTSAGGVTMGIMEEHPLDMTALVNPNRNHPLAPPSTKISTPTVKEQLIMYFQQQQKMGMQQQHGDSASTGGGSKENGDIFRPLSNGVNIGGQAASKWHKVSEWHPQFNISLLATIGFQQAGHYRI</sequence>
<gene>
    <name evidence="2" type="ORF">niasHT_030953</name>
</gene>
<evidence type="ECO:0000313" key="2">
    <source>
        <dbReference type="EMBL" id="KAL3086874.1"/>
    </source>
</evidence>
<keyword evidence="3" id="KW-1185">Reference proteome</keyword>
<evidence type="ECO:0000313" key="3">
    <source>
        <dbReference type="Proteomes" id="UP001620626"/>
    </source>
</evidence>
<evidence type="ECO:0000256" key="1">
    <source>
        <dbReference type="SAM" id="MobiDB-lite"/>
    </source>
</evidence>